<evidence type="ECO:0000256" key="1">
    <source>
        <dbReference type="ARBA" id="ARBA00022679"/>
    </source>
</evidence>
<organism evidence="8 9">
    <name type="scientific">Oreotrochilus melanogaster</name>
    <dbReference type="NCBI Taxonomy" id="689266"/>
    <lineage>
        <taxon>Eukaryota</taxon>
        <taxon>Metazoa</taxon>
        <taxon>Chordata</taxon>
        <taxon>Craniata</taxon>
        <taxon>Vertebrata</taxon>
        <taxon>Euteleostomi</taxon>
        <taxon>Archelosauria</taxon>
        <taxon>Archosauria</taxon>
        <taxon>Dinosauria</taxon>
        <taxon>Saurischia</taxon>
        <taxon>Theropoda</taxon>
        <taxon>Coelurosauria</taxon>
        <taxon>Aves</taxon>
        <taxon>Neognathae</taxon>
        <taxon>Neoaves</taxon>
        <taxon>Strisores</taxon>
        <taxon>Apodiformes</taxon>
        <taxon>Trochilidae</taxon>
        <taxon>Oreotrochilus</taxon>
    </lineage>
</organism>
<keyword evidence="6" id="KW-0695">RNA-directed DNA polymerase</keyword>
<keyword evidence="4" id="KW-0255">Endonuclease</keyword>
<keyword evidence="2" id="KW-0548">Nucleotidyltransferase</keyword>
<dbReference type="GO" id="GO:0035613">
    <property type="term" value="F:RNA stem-loop binding"/>
    <property type="evidence" value="ECO:0007669"/>
    <property type="project" value="TreeGrafter"/>
</dbReference>
<dbReference type="GO" id="GO:0016787">
    <property type="term" value="F:hydrolase activity"/>
    <property type="evidence" value="ECO:0007669"/>
    <property type="project" value="UniProtKB-KW"/>
</dbReference>
<dbReference type="EMBL" id="VZUB01014173">
    <property type="protein sequence ID" value="NXU76701.1"/>
    <property type="molecule type" value="Genomic_DNA"/>
</dbReference>
<feature type="non-terminal residue" evidence="8">
    <location>
        <position position="1"/>
    </location>
</feature>
<feature type="domain" description="Reverse transcriptase thumb" evidence="7">
    <location>
        <begin position="5"/>
        <end position="56"/>
    </location>
</feature>
<dbReference type="PANTHER" id="PTHR41694:SF3">
    <property type="entry name" value="RNA-DIRECTED DNA POLYMERASE-RELATED"/>
    <property type="match status" value="1"/>
</dbReference>
<sequence>SITPQEMKLATSVQTLSDPQRLLGAINCIRPLLGITIKDMHPLFSVLKGDRDLASP</sequence>
<evidence type="ECO:0000256" key="3">
    <source>
        <dbReference type="ARBA" id="ARBA00022722"/>
    </source>
</evidence>
<evidence type="ECO:0000256" key="6">
    <source>
        <dbReference type="ARBA" id="ARBA00022918"/>
    </source>
</evidence>
<evidence type="ECO:0000256" key="4">
    <source>
        <dbReference type="ARBA" id="ARBA00022759"/>
    </source>
</evidence>
<proteinExistence type="predicted"/>
<dbReference type="Proteomes" id="UP000579904">
    <property type="component" value="Unassembled WGS sequence"/>
</dbReference>
<feature type="non-terminal residue" evidence="8">
    <location>
        <position position="56"/>
    </location>
</feature>
<dbReference type="Pfam" id="PF06817">
    <property type="entry name" value="RVT_thumb"/>
    <property type="match status" value="1"/>
</dbReference>
<dbReference type="AlphaFoldDB" id="A0A7L3NGS0"/>
<keyword evidence="3" id="KW-0540">Nuclease</keyword>
<evidence type="ECO:0000256" key="5">
    <source>
        <dbReference type="ARBA" id="ARBA00022801"/>
    </source>
</evidence>
<dbReference type="PANTHER" id="PTHR41694">
    <property type="entry name" value="ENDOGENOUS RETROVIRUS GROUP K MEMBER POL PROTEIN"/>
    <property type="match status" value="1"/>
</dbReference>
<evidence type="ECO:0000256" key="2">
    <source>
        <dbReference type="ARBA" id="ARBA00022695"/>
    </source>
</evidence>
<gene>
    <name evidence="8" type="primary">Ervk6_0</name>
    <name evidence="8" type="ORF">OREMEL_R13499</name>
</gene>
<comment type="caution">
    <text evidence="8">The sequence shown here is derived from an EMBL/GenBank/DDBJ whole genome shotgun (WGS) entry which is preliminary data.</text>
</comment>
<keyword evidence="9" id="KW-1185">Reference proteome</keyword>
<evidence type="ECO:0000259" key="7">
    <source>
        <dbReference type="Pfam" id="PF06817"/>
    </source>
</evidence>
<keyword evidence="5" id="KW-0378">Hydrolase</keyword>
<dbReference type="GO" id="GO:0004519">
    <property type="term" value="F:endonuclease activity"/>
    <property type="evidence" value="ECO:0007669"/>
    <property type="project" value="UniProtKB-KW"/>
</dbReference>
<dbReference type="GO" id="GO:0003964">
    <property type="term" value="F:RNA-directed DNA polymerase activity"/>
    <property type="evidence" value="ECO:0007669"/>
    <property type="project" value="UniProtKB-KW"/>
</dbReference>
<accession>A0A7L3NGS0</accession>
<dbReference type="InterPro" id="IPR010661">
    <property type="entry name" value="RVT_thumb"/>
</dbReference>
<evidence type="ECO:0000313" key="8">
    <source>
        <dbReference type="EMBL" id="NXU76701.1"/>
    </source>
</evidence>
<evidence type="ECO:0000313" key="9">
    <source>
        <dbReference type="Proteomes" id="UP000579904"/>
    </source>
</evidence>
<dbReference type="InterPro" id="IPR043128">
    <property type="entry name" value="Rev_trsase/Diguanyl_cyclase"/>
</dbReference>
<protein>
    <submittedName>
        <fullName evidence="8">POK6 protein</fullName>
    </submittedName>
</protein>
<reference evidence="8 9" key="1">
    <citation type="submission" date="2019-09" db="EMBL/GenBank/DDBJ databases">
        <title>Bird 10,000 Genomes (B10K) Project - Family phase.</title>
        <authorList>
            <person name="Zhang G."/>
        </authorList>
    </citation>
    <scope>NUCLEOTIDE SEQUENCE [LARGE SCALE GENOMIC DNA]</scope>
    <source>
        <strain evidence="8">OUT-0002</strain>
    </source>
</reference>
<dbReference type="Gene3D" id="3.30.70.270">
    <property type="match status" value="1"/>
</dbReference>
<keyword evidence="1" id="KW-0808">Transferase</keyword>
<dbReference type="OrthoDB" id="422540at2759"/>
<name>A0A7L3NGS0_9AVES</name>